<dbReference type="EMBL" id="UYRU01066593">
    <property type="protein sequence ID" value="VDN16646.1"/>
    <property type="molecule type" value="Genomic_DNA"/>
</dbReference>
<accession>A0A3P7PF27</accession>
<gene>
    <name evidence="1" type="ORF">DILT_LOCUS12477</name>
</gene>
<protein>
    <submittedName>
        <fullName evidence="1">Uncharacterized protein</fullName>
    </submittedName>
</protein>
<proteinExistence type="predicted"/>
<evidence type="ECO:0000313" key="2">
    <source>
        <dbReference type="Proteomes" id="UP000281553"/>
    </source>
</evidence>
<organism evidence="1 2">
    <name type="scientific">Dibothriocephalus latus</name>
    <name type="common">Fish tapeworm</name>
    <name type="synonym">Diphyllobothrium latum</name>
    <dbReference type="NCBI Taxonomy" id="60516"/>
    <lineage>
        <taxon>Eukaryota</taxon>
        <taxon>Metazoa</taxon>
        <taxon>Spiralia</taxon>
        <taxon>Lophotrochozoa</taxon>
        <taxon>Platyhelminthes</taxon>
        <taxon>Cestoda</taxon>
        <taxon>Eucestoda</taxon>
        <taxon>Diphyllobothriidea</taxon>
        <taxon>Diphyllobothriidae</taxon>
        <taxon>Dibothriocephalus</taxon>
    </lineage>
</organism>
<reference evidence="1 2" key="1">
    <citation type="submission" date="2018-11" db="EMBL/GenBank/DDBJ databases">
        <authorList>
            <consortium name="Pathogen Informatics"/>
        </authorList>
    </citation>
    <scope>NUCLEOTIDE SEQUENCE [LARGE SCALE GENOMIC DNA]</scope>
</reference>
<dbReference type="AlphaFoldDB" id="A0A3P7PF27"/>
<name>A0A3P7PF27_DIBLA</name>
<sequence>MIFLNFYVTYQSRADTCPSNELSRDRNSRALLKEQESLIKNVLERFDRLRIIFGDTMEKKLELAASLAAQQG</sequence>
<dbReference type="Proteomes" id="UP000281553">
    <property type="component" value="Unassembled WGS sequence"/>
</dbReference>
<evidence type="ECO:0000313" key="1">
    <source>
        <dbReference type="EMBL" id="VDN16646.1"/>
    </source>
</evidence>
<keyword evidence="2" id="KW-1185">Reference proteome</keyword>